<dbReference type="CDD" id="cd04301">
    <property type="entry name" value="NAT_SF"/>
    <property type="match status" value="1"/>
</dbReference>
<dbReference type="InterPro" id="IPR016181">
    <property type="entry name" value="Acyl_CoA_acyltransferase"/>
</dbReference>
<keyword evidence="5" id="KW-1185">Reference proteome</keyword>
<organism evidence="4 5">
    <name type="scientific">Salinibacillus aidingensis</name>
    <dbReference type="NCBI Taxonomy" id="237684"/>
    <lineage>
        <taxon>Bacteria</taxon>
        <taxon>Bacillati</taxon>
        <taxon>Bacillota</taxon>
        <taxon>Bacilli</taxon>
        <taxon>Bacillales</taxon>
        <taxon>Bacillaceae</taxon>
        <taxon>Salinibacillus</taxon>
    </lineage>
</organism>
<dbReference type="PROSITE" id="PS51186">
    <property type="entry name" value="GNAT"/>
    <property type="match status" value="1"/>
</dbReference>
<dbReference type="Proteomes" id="UP001500880">
    <property type="component" value="Unassembled WGS sequence"/>
</dbReference>
<feature type="domain" description="N-acetyltransferase" evidence="3">
    <location>
        <begin position="5"/>
        <end position="165"/>
    </location>
</feature>
<gene>
    <name evidence="4" type="ORF">GCM10008986_04850</name>
</gene>
<sequence length="166" mass="18911">MTAAITYRNARAEDLPAIIDIYNSTIPGRMATADTEPVTVSDSLPWFEEHTPDRRPLWVAEYEGQLCGWISFQSFYGRPAYDATAEISIYIHQAFRGKGLGKDMLKKVIRTSPELNIDVLIAFIFAHNQRSLRLFSHFDFEKWGHLSGVAEMDGTKRDLMILGRNI</sequence>
<protein>
    <submittedName>
        <fullName evidence="4">GNAT family N-acetyltransferase</fullName>
    </submittedName>
</protein>
<dbReference type="Pfam" id="PF00583">
    <property type="entry name" value="Acetyltransf_1"/>
    <property type="match status" value="1"/>
</dbReference>
<evidence type="ECO:0000259" key="3">
    <source>
        <dbReference type="PROSITE" id="PS51186"/>
    </source>
</evidence>
<comment type="caution">
    <text evidence="4">The sequence shown here is derived from an EMBL/GenBank/DDBJ whole genome shotgun (WGS) entry which is preliminary data.</text>
</comment>
<keyword evidence="1" id="KW-0808">Transferase</keyword>
<dbReference type="SUPFAM" id="SSF55729">
    <property type="entry name" value="Acyl-CoA N-acyltransferases (Nat)"/>
    <property type="match status" value="1"/>
</dbReference>
<keyword evidence="2" id="KW-0012">Acyltransferase</keyword>
<evidence type="ECO:0000313" key="4">
    <source>
        <dbReference type="EMBL" id="GAA0482917.1"/>
    </source>
</evidence>
<name>A0ABP3KMF7_9BACI</name>
<evidence type="ECO:0000313" key="5">
    <source>
        <dbReference type="Proteomes" id="UP001500880"/>
    </source>
</evidence>
<dbReference type="RefSeq" id="WP_343837155.1">
    <property type="nucleotide sequence ID" value="NZ_BAAADO010000001.1"/>
</dbReference>
<evidence type="ECO:0000256" key="1">
    <source>
        <dbReference type="ARBA" id="ARBA00022679"/>
    </source>
</evidence>
<dbReference type="EMBL" id="BAAADO010000001">
    <property type="protein sequence ID" value="GAA0482917.1"/>
    <property type="molecule type" value="Genomic_DNA"/>
</dbReference>
<accession>A0ABP3KMF7</accession>
<reference evidence="5" key="1">
    <citation type="journal article" date="2019" name="Int. J. Syst. Evol. Microbiol.">
        <title>The Global Catalogue of Microorganisms (GCM) 10K type strain sequencing project: providing services to taxonomists for standard genome sequencing and annotation.</title>
        <authorList>
            <consortium name="The Broad Institute Genomics Platform"/>
            <consortium name="The Broad Institute Genome Sequencing Center for Infectious Disease"/>
            <person name="Wu L."/>
            <person name="Ma J."/>
        </authorList>
    </citation>
    <scope>NUCLEOTIDE SEQUENCE [LARGE SCALE GENOMIC DNA]</scope>
    <source>
        <strain evidence="5">JCM 12389</strain>
    </source>
</reference>
<dbReference type="InterPro" id="IPR000182">
    <property type="entry name" value="GNAT_dom"/>
</dbReference>
<dbReference type="PANTHER" id="PTHR43072">
    <property type="entry name" value="N-ACETYLTRANSFERASE"/>
    <property type="match status" value="1"/>
</dbReference>
<proteinExistence type="predicted"/>
<dbReference type="PANTHER" id="PTHR43072:SF23">
    <property type="entry name" value="UPF0039 PROTEIN C11D3.02C"/>
    <property type="match status" value="1"/>
</dbReference>
<dbReference type="Gene3D" id="3.40.630.30">
    <property type="match status" value="1"/>
</dbReference>
<evidence type="ECO:0000256" key="2">
    <source>
        <dbReference type="ARBA" id="ARBA00023315"/>
    </source>
</evidence>